<dbReference type="CDD" id="cd14014">
    <property type="entry name" value="STKc_PknB_like"/>
    <property type="match status" value="1"/>
</dbReference>
<keyword evidence="8" id="KW-1185">Reference proteome</keyword>
<dbReference type="SMART" id="SM00220">
    <property type="entry name" value="S_TKc"/>
    <property type="match status" value="1"/>
</dbReference>
<dbReference type="PROSITE" id="PS50011">
    <property type="entry name" value="PROTEIN_KINASE_DOM"/>
    <property type="match status" value="1"/>
</dbReference>
<keyword evidence="2 3" id="KW-0067">ATP-binding</keyword>
<evidence type="ECO:0000256" key="1">
    <source>
        <dbReference type="ARBA" id="ARBA00022741"/>
    </source>
</evidence>
<dbReference type="InterPro" id="IPR042095">
    <property type="entry name" value="SUMF_sf"/>
</dbReference>
<dbReference type="InterPro" id="IPR005532">
    <property type="entry name" value="SUMF_dom"/>
</dbReference>
<dbReference type="KEGG" id="ctm:Cabther_A2045"/>
<dbReference type="InterPro" id="IPR051043">
    <property type="entry name" value="Sulfatase_Mod_Factor_Kinase"/>
</dbReference>
<dbReference type="Pfam" id="PF00069">
    <property type="entry name" value="Pkinase"/>
    <property type="match status" value="1"/>
</dbReference>
<gene>
    <name evidence="7" type="ordered locus">Cabther_A2045</name>
</gene>
<dbReference type="GO" id="GO:0005524">
    <property type="term" value="F:ATP binding"/>
    <property type="evidence" value="ECO:0007669"/>
    <property type="project" value="UniProtKB-UniRule"/>
</dbReference>
<organism evidence="7 8">
    <name type="scientific">Chloracidobacterium thermophilum (strain B)</name>
    <dbReference type="NCBI Taxonomy" id="981222"/>
    <lineage>
        <taxon>Bacteria</taxon>
        <taxon>Pseudomonadati</taxon>
        <taxon>Acidobacteriota</taxon>
        <taxon>Terriglobia</taxon>
        <taxon>Terriglobales</taxon>
        <taxon>Acidobacteriaceae</taxon>
        <taxon>Chloracidobacterium</taxon>
    </lineage>
</organism>
<dbReference type="STRING" id="981222.Cabther_A2045"/>
<name>G2LJ22_CHLTF</name>
<protein>
    <submittedName>
        <fullName evidence="7">Uncharacterized conserved protein</fullName>
    </submittedName>
</protein>
<dbReference type="InterPro" id="IPR011009">
    <property type="entry name" value="Kinase-like_dom_sf"/>
</dbReference>
<dbReference type="InterPro" id="IPR016187">
    <property type="entry name" value="CTDL_fold"/>
</dbReference>
<dbReference type="HOGENOM" id="CLU_022655_0_0_0"/>
<dbReference type="Gene3D" id="3.90.1580.10">
    <property type="entry name" value="paralog of FGE (formylglycine-generating enzyme)"/>
    <property type="match status" value="1"/>
</dbReference>
<dbReference type="GO" id="GO:0120147">
    <property type="term" value="F:formylglycine-generating oxidase activity"/>
    <property type="evidence" value="ECO:0007669"/>
    <property type="project" value="TreeGrafter"/>
</dbReference>
<evidence type="ECO:0000259" key="6">
    <source>
        <dbReference type="PROSITE" id="PS50011"/>
    </source>
</evidence>
<keyword evidence="5" id="KW-0812">Transmembrane</keyword>
<keyword evidence="5" id="KW-0472">Membrane</keyword>
<dbReference type="GO" id="GO:0004672">
    <property type="term" value="F:protein kinase activity"/>
    <property type="evidence" value="ECO:0007669"/>
    <property type="project" value="InterPro"/>
</dbReference>
<dbReference type="PANTHER" id="PTHR23150">
    <property type="entry name" value="SULFATASE MODIFYING FACTOR 1, 2"/>
    <property type="match status" value="1"/>
</dbReference>
<dbReference type="SUPFAM" id="SSF56112">
    <property type="entry name" value="Protein kinase-like (PK-like)"/>
    <property type="match status" value="1"/>
</dbReference>
<accession>G2LJ22</accession>
<sequence length="637" mass="69408">MELLQNRYRLDGGLGQGAFGITYLATDTHLNRKCVVKELIWSGDPKMVNEVRNRFAKEAILLERLGRDSQGGIPELYDYFSENERHYLVQEWIDGETLTQKLKREGPQTEAATVHLLLGALRVLDYIHTRKPPIIHRDIKPDNIMLRRTTGQVVLIDFGVVKEVTHTDGYTMQTGTIGYMPPEQVVGRPTFASDLYALAMTAITYATGQHPHSLANQGSLELDWRSRAPQISPALADLLDRAIRYDPQKRFSSARAFALAIIQTLRLPASEANDWLAPSRSTNANVSRATDPLPFTQLSATQPAGGSPDSPTIPLVSVPSSPSNNPSIPPTHRGQPSARQPEQAGPIPSPVSTRLVLSLVSISLALVLFVGAGLLMWRMFTPALNQSTASSKSTRDESEGKTARPSQAPPDMVLIPGGVFRMGSPSAEDPAKPSEVPAHEVIVSPFFIDKYEVTNAAYAAFVKATGHPAPPGWKNGTYPKGKDNHPVGNVSWEDARAYAAWAGKRLPTEAEWEFAARGTEGRRYPWGNEFNRWLLNSAETNVGHTEPVGSFPAGATPEGVCDLAGNVAEWTASDDTLYPGSTRKLVPGTKIVRGGSFSLSGKYAAATKRTQVPPDTRDPALGFRCARDVELPPSKNQ</sequence>
<feature type="region of interest" description="Disordered" evidence="4">
    <location>
        <begin position="385"/>
        <end position="412"/>
    </location>
</feature>
<feature type="transmembrane region" description="Helical" evidence="5">
    <location>
        <begin position="355"/>
        <end position="377"/>
    </location>
</feature>
<evidence type="ECO:0000256" key="5">
    <source>
        <dbReference type="SAM" id="Phobius"/>
    </source>
</evidence>
<evidence type="ECO:0000256" key="2">
    <source>
        <dbReference type="ARBA" id="ARBA00022840"/>
    </source>
</evidence>
<dbReference type="Gene3D" id="1.10.510.10">
    <property type="entry name" value="Transferase(Phosphotransferase) domain 1"/>
    <property type="match status" value="1"/>
</dbReference>
<feature type="binding site" evidence="3">
    <location>
        <position position="37"/>
    </location>
    <ligand>
        <name>ATP</name>
        <dbReference type="ChEBI" id="CHEBI:30616"/>
    </ligand>
</feature>
<evidence type="ECO:0000256" key="3">
    <source>
        <dbReference type="PROSITE-ProRule" id="PRU10141"/>
    </source>
</evidence>
<dbReference type="SUPFAM" id="SSF56436">
    <property type="entry name" value="C-type lectin-like"/>
    <property type="match status" value="1"/>
</dbReference>
<keyword evidence="1 3" id="KW-0547">Nucleotide-binding</keyword>
<dbReference type="InterPro" id="IPR017441">
    <property type="entry name" value="Protein_kinase_ATP_BS"/>
</dbReference>
<proteinExistence type="predicted"/>
<feature type="compositionally biased region" description="Basic and acidic residues" evidence="4">
    <location>
        <begin position="393"/>
        <end position="402"/>
    </location>
</feature>
<dbReference type="PROSITE" id="PS00108">
    <property type="entry name" value="PROTEIN_KINASE_ST"/>
    <property type="match status" value="1"/>
</dbReference>
<dbReference type="Pfam" id="PF03781">
    <property type="entry name" value="FGE-sulfatase"/>
    <property type="match status" value="1"/>
</dbReference>
<keyword evidence="5" id="KW-1133">Transmembrane helix</keyword>
<dbReference type="InterPro" id="IPR008271">
    <property type="entry name" value="Ser/Thr_kinase_AS"/>
</dbReference>
<dbReference type="OrthoDB" id="127412at2"/>
<evidence type="ECO:0000313" key="8">
    <source>
        <dbReference type="Proteomes" id="UP000006791"/>
    </source>
</evidence>
<dbReference type="PROSITE" id="PS00107">
    <property type="entry name" value="PROTEIN_KINASE_ATP"/>
    <property type="match status" value="1"/>
</dbReference>
<feature type="region of interest" description="Disordered" evidence="4">
    <location>
        <begin position="296"/>
        <end position="347"/>
    </location>
</feature>
<feature type="domain" description="Protein kinase" evidence="6">
    <location>
        <begin position="8"/>
        <end position="262"/>
    </location>
</feature>
<dbReference type="EMBL" id="CP002514">
    <property type="protein sequence ID" value="AEP12790.1"/>
    <property type="molecule type" value="Genomic_DNA"/>
</dbReference>
<dbReference type="InterPro" id="IPR000719">
    <property type="entry name" value="Prot_kinase_dom"/>
</dbReference>
<feature type="compositionally biased region" description="Low complexity" evidence="4">
    <location>
        <begin position="310"/>
        <end position="326"/>
    </location>
</feature>
<dbReference type="RefSeq" id="WP_014100527.1">
    <property type="nucleotide sequence ID" value="NC_016024.1"/>
</dbReference>
<dbReference type="AlphaFoldDB" id="G2LJ22"/>
<dbReference type="PANTHER" id="PTHR23150:SF19">
    <property type="entry name" value="FORMYLGLYCINE-GENERATING ENZYME"/>
    <property type="match status" value="1"/>
</dbReference>
<evidence type="ECO:0000256" key="4">
    <source>
        <dbReference type="SAM" id="MobiDB-lite"/>
    </source>
</evidence>
<evidence type="ECO:0000313" key="7">
    <source>
        <dbReference type="EMBL" id="AEP12790.1"/>
    </source>
</evidence>
<dbReference type="Gene3D" id="3.30.200.20">
    <property type="entry name" value="Phosphorylase Kinase, domain 1"/>
    <property type="match status" value="1"/>
</dbReference>
<dbReference type="Proteomes" id="UP000006791">
    <property type="component" value="Chromosome 1"/>
</dbReference>
<reference evidence="7 8" key="1">
    <citation type="journal article" date="2012" name="Environ. Microbiol.">
        <title>Complete genome of Candidatus Chloracidobacterium thermophilum, a chlorophyll-based photoheterotroph belonging to the phylum Acidobacteria.</title>
        <authorList>
            <person name="Garcia Costas A.M."/>
            <person name="Liu Z."/>
            <person name="Tomsho L.P."/>
            <person name="Schuster S.C."/>
            <person name="Ward D.M."/>
            <person name="Bryant D.A."/>
        </authorList>
    </citation>
    <scope>NUCLEOTIDE SEQUENCE [LARGE SCALE GENOMIC DNA]</scope>
    <source>
        <strain evidence="7 8">B</strain>
    </source>
</reference>